<evidence type="ECO:0000313" key="3">
    <source>
        <dbReference type="Proteomes" id="UP001595685"/>
    </source>
</evidence>
<sequence length="401" mass="41704">MSGVSGVSGVRPGHVTPVTPALVHGALELEPTARGLRPHRLPARARGLGVDDQLRMVEAQPSGVRLRFRTAATVVELVTVPTKRVYPGLPARPDGVYDLLVDGRPAGRTSVAGGDTLTVDLATQTTSVVTGAPGTARFDGLPAVDKTVEVWLPHDEATELVELRTDAPVHPAPATGRPVWLHHGSSISQGSGADGPTGTWPAVAAAAVGVDLVNVGLGGSMLLDPSTARALAATPADLLSLEVGINVVGADVMRLRAFRAALHGFLDTLRDGHPTAPLVLVSPLLCPVHEDTPGPGAFDLDALREGRVRFRASGDPADVPAGRLTLRVVRDEVARAVAERQPDDPALHLVDGRALYGEEDERLRPLPDGLHPDAATHREVGRRFARLVGGPGGAFSGTPAG</sequence>
<comment type="caution">
    <text evidence="2">The sequence shown here is derived from an EMBL/GenBank/DDBJ whole genome shotgun (WGS) entry which is preliminary data.</text>
</comment>
<dbReference type="InterPro" id="IPR036514">
    <property type="entry name" value="SGNH_hydro_sf"/>
</dbReference>
<dbReference type="Gene3D" id="3.40.50.1110">
    <property type="entry name" value="SGNH hydrolase"/>
    <property type="match status" value="1"/>
</dbReference>
<proteinExistence type="predicted"/>
<dbReference type="EMBL" id="JBHRWW010000004">
    <property type="protein sequence ID" value="MFC3688282.1"/>
    <property type="molecule type" value="Genomic_DNA"/>
</dbReference>
<keyword evidence="3" id="KW-1185">Reference proteome</keyword>
<dbReference type="Pfam" id="PF13472">
    <property type="entry name" value="Lipase_GDSL_2"/>
    <property type="match status" value="1"/>
</dbReference>
<dbReference type="RefSeq" id="WP_340293190.1">
    <property type="nucleotide sequence ID" value="NZ_JBBEOI010000099.1"/>
</dbReference>
<reference evidence="3" key="1">
    <citation type="journal article" date="2019" name="Int. J. Syst. Evol. Microbiol.">
        <title>The Global Catalogue of Microorganisms (GCM) 10K type strain sequencing project: providing services to taxonomists for standard genome sequencing and annotation.</title>
        <authorList>
            <consortium name="The Broad Institute Genomics Platform"/>
            <consortium name="The Broad Institute Genome Sequencing Center for Infectious Disease"/>
            <person name="Wu L."/>
            <person name="Ma J."/>
        </authorList>
    </citation>
    <scope>NUCLEOTIDE SEQUENCE [LARGE SCALE GENOMIC DNA]</scope>
    <source>
        <strain evidence="3">NCAIM B.02333</strain>
    </source>
</reference>
<dbReference type="Gene3D" id="2.60.120.260">
    <property type="entry name" value="Galactose-binding domain-like"/>
    <property type="match status" value="1"/>
</dbReference>
<evidence type="ECO:0000313" key="2">
    <source>
        <dbReference type="EMBL" id="MFC3688282.1"/>
    </source>
</evidence>
<organism evidence="2 3">
    <name type="scientific">Aquipuribacter hungaricus</name>
    <dbReference type="NCBI Taxonomy" id="545624"/>
    <lineage>
        <taxon>Bacteria</taxon>
        <taxon>Bacillati</taxon>
        <taxon>Actinomycetota</taxon>
        <taxon>Actinomycetes</taxon>
        <taxon>Micrococcales</taxon>
        <taxon>Intrasporangiaceae</taxon>
        <taxon>Aquipuribacter</taxon>
    </lineage>
</organism>
<accession>A0ABV7WHD7</accession>
<protein>
    <submittedName>
        <fullName evidence="2">GDSL-type esterase/lipase family protein</fullName>
    </submittedName>
</protein>
<dbReference type="InterPro" id="IPR013830">
    <property type="entry name" value="SGNH_hydro"/>
</dbReference>
<evidence type="ECO:0000259" key="1">
    <source>
        <dbReference type="Pfam" id="PF13472"/>
    </source>
</evidence>
<dbReference type="Proteomes" id="UP001595685">
    <property type="component" value="Unassembled WGS sequence"/>
</dbReference>
<feature type="domain" description="SGNH hydrolase-type esterase" evidence="1">
    <location>
        <begin position="184"/>
        <end position="378"/>
    </location>
</feature>
<name>A0ABV7WHD7_9MICO</name>
<dbReference type="SUPFAM" id="SSF52266">
    <property type="entry name" value="SGNH hydrolase"/>
    <property type="match status" value="1"/>
</dbReference>
<gene>
    <name evidence="2" type="ORF">ACFOLH_08010</name>
</gene>